<evidence type="ECO:0000259" key="1">
    <source>
        <dbReference type="Pfam" id="PF13622"/>
    </source>
</evidence>
<dbReference type="InterPro" id="IPR049449">
    <property type="entry name" value="TesB_ACOT8-like_N"/>
</dbReference>
<dbReference type="EMBL" id="CP036282">
    <property type="protein sequence ID" value="QDL56659.1"/>
    <property type="molecule type" value="Genomic_DNA"/>
</dbReference>
<reference evidence="4" key="2">
    <citation type="journal article" date="2020" name="Int. J. Syst. Evol. Microbiol.">
        <title>Genomic insights into a novel species Rhodoferax aquaticus sp. nov., isolated from freshwater.</title>
        <authorList>
            <person name="Li T."/>
            <person name="Zhuo Y."/>
            <person name="Jin C.Z."/>
            <person name="Wu X."/>
            <person name="Ko S.R."/>
            <person name="Jin F.J."/>
            <person name="Ahn C.Y."/>
            <person name="Oh H.M."/>
            <person name="Lee H.G."/>
            <person name="Jin L."/>
        </authorList>
    </citation>
    <scope>NUCLEOTIDE SEQUENCE [LARGE SCALE GENOMIC DNA]</scope>
    <source>
        <strain evidence="4">Gr-4</strain>
    </source>
</reference>
<evidence type="ECO:0000313" key="3">
    <source>
        <dbReference type="EMBL" id="QDL56659.1"/>
    </source>
</evidence>
<dbReference type="Pfam" id="PF13622">
    <property type="entry name" value="4HBT_3"/>
    <property type="match status" value="1"/>
</dbReference>
<accession>A0A515EVK4</accession>
<dbReference type="InterPro" id="IPR049450">
    <property type="entry name" value="ACOT8-like_C"/>
</dbReference>
<dbReference type="Pfam" id="PF20789">
    <property type="entry name" value="4HBT_3C"/>
    <property type="match status" value="1"/>
</dbReference>
<gene>
    <name evidence="3" type="ORF">EXZ61_04140</name>
</gene>
<name>A0A515EVK4_9BURK</name>
<dbReference type="KEGG" id="rhg:EXZ61_04140"/>
<dbReference type="Proteomes" id="UP000317365">
    <property type="component" value="Chromosome"/>
</dbReference>
<organism evidence="3 4">
    <name type="scientific">Rhodoferax aquaticus</name>
    <dbReference type="NCBI Taxonomy" id="2527691"/>
    <lineage>
        <taxon>Bacteria</taxon>
        <taxon>Pseudomonadati</taxon>
        <taxon>Pseudomonadota</taxon>
        <taxon>Betaproteobacteria</taxon>
        <taxon>Burkholderiales</taxon>
        <taxon>Comamonadaceae</taxon>
        <taxon>Rhodoferax</taxon>
    </lineage>
</organism>
<keyword evidence="4" id="KW-1185">Reference proteome</keyword>
<evidence type="ECO:0000259" key="2">
    <source>
        <dbReference type="Pfam" id="PF20789"/>
    </source>
</evidence>
<evidence type="ECO:0000313" key="4">
    <source>
        <dbReference type="Proteomes" id="UP000317365"/>
    </source>
</evidence>
<dbReference type="SUPFAM" id="SSF54637">
    <property type="entry name" value="Thioesterase/thiol ester dehydrase-isomerase"/>
    <property type="match status" value="1"/>
</dbReference>
<sequence>MVGPFGGITAATMVSAITQHPECLGSPVSLTVNFAAGITPGAYTLNLRAARTNRSTQHWVLDITQTQPDGSSATVLTGTAMTALPRDTWALNDSPMPQVPGPEGIAPVPTPEALVWLARYELRNVSGPLPAKWDGRVASDDHHTASQSQLWVRDQPARPLDYPAVTAMSDIFFPRVWLRRAHMVPAGTVSLTVYFHASAQQLAQASDDYVLAQARAQAFSNGFFDQTAQLWSHAGALLATSHQLVYYKE</sequence>
<dbReference type="AlphaFoldDB" id="A0A515EVK4"/>
<dbReference type="Gene3D" id="2.40.160.210">
    <property type="entry name" value="Acyl-CoA thioesterase, double hotdog domain"/>
    <property type="match status" value="1"/>
</dbReference>
<proteinExistence type="predicted"/>
<reference evidence="4" key="1">
    <citation type="submission" date="2019-02" db="EMBL/GenBank/DDBJ databases">
        <title>Complete genome sequence of Rhodoferax sp. Gr-4.</title>
        <authorList>
            <person name="Jin L."/>
        </authorList>
    </citation>
    <scope>NUCLEOTIDE SEQUENCE [LARGE SCALE GENOMIC DNA]</scope>
    <source>
        <strain evidence="4">Gr-4</strain>
    </source>
</reference>
<protein>
    <submittedName>
        <fullName evidence="3">Thioesterase family protein</fullName>
    </submittedName>
</protein>
<dbReference type="InterPro" id="IPR042171">
    <property type="entry name" value="Acyl-CoA_hotdog"/>
</dbReference>
<feature type="domain" description="Acyl-CoA thioesterase-like C-terminal" evidence="2">
    <location>
        <begin position="102"/>
        <end position="246"/>
    </location>
</feature>
<feature type="domain" description="Acyl-CoA thioesterase-like N-terminal HotDog" evidence="1">
    <location>
        <begin position="3"/>
        <end position="81"/>
    </location>
</feature>
<dbReference type="InterPro" id="IPR029069">
    <property type="entry name" value="HotDog_dom_sf"/>
</dbReference>